<sequence>MHTRPNDPAAQGMRARPGLRRGRKAGRAAGRGERRAPKRVSSQSCAVSAVSGVCSRHAWHKLSYRTYSGFRPVRRACVPGAVGGVRDFEDIPG</sequence>
<evidence type="ECO:0000313" key="2">
    <source>
        <dbReference type="EMBL" id="SUP37207.1"/>
    </source>
</evidence>
<protein>
    <submittedName>
        <fullName evidence="2">Uncharacterized protein</fullName>
    </submittedName>
</protein>
<name>A0A380NBR7_STRGR</name>
<organism evidence="2 3">
    <name type="scientific">Streptomyces griseus</name>
    <dbReference type="NCBI Taxonomy" id="1911"/>
    <lineage>
        <taxon>Bacteria</taxon>
        <taxon>Bacillati</taxon>
        <taxon>Actinomycetota</taxon>
        <taxon>Actinomycetes</taxon>
        <taxon>Kitasatosporales</taxon>
        <taxon>Streptomycetaceae</taxon>
        <taxon>Streptomyces</taxon>
    </lineage>
</organism>
<dbReference type="Proteomes" id="UP000254150">
    <property type="component" value="Unassembled WGS sequence"/>
</dbReference>
<accession>A0A380NBR7</accession>
<evidence type="ECO:0000256" key="1">
    <source>
        <dbReference type="SAM" id="MobiDB-lite"/>
    </source>
</evidence>
<evidence type="ECO:0000313" key="3">
    <source>
        <dbReference type="Proteomes" id="UP000254150"/>
    </source>
</evidence>
<feature type="compositionally biased region" description="Basic residues" evidence="1">
    <location>
        <begin position="17"/>
        <end position="26"/>
    </location>
</feature>
<dbReference type="EMBL" id="UHID01000005">
    <property type="protein sequence ID" value="SUP37207.1"/>
    <property type="molecule type" value="Genomic_DNA"/>
</dbReference>
<reference evidence="2 3" key="1">
    <citation type="submission" date="2018-06" db="EMBL/GenBank/DDBJ databases">
        <authorList>
            <consortium name="Pathogen Informatics"/>
            <person name="Doyle S."/>
        </authorList>
    </citation>
    <scope>NUCLEOTIDE SEQUENCE [LARGE SCALE GENOMIC DNA]</scope>
    <source>
        <strain evidence="2 3">NCTC7807</strain>
    </source>
</reference>
<proteinExistence type="predicted"/>
<dbReference type="AlphaFoldDB" id="A0A380NBR7"/>
<gene>
    <name evidence="2" type="ORF">NCTC7807_02464</name>
</gene>
<feature type="region of interest" description="Disordered" evidence="1">
    <location>
        <begin position="1"/>
        <end position="42"/>
    </location>
</feature>